<comment type="caution">
    <text evidence="9">Lacks conserved residue(s) required for the propagation of feature annotation.</text>
</comment>
<keyword evidence="4 9" id="KW-1003">Cell membrane</keyword>
<dbReference type="UniPathway" id="UPA00148"/>
<proteinExistence type="inferred from homology"/>
<evidence type="ECO:0000256" key="9">
    <source>
        <dbReference type="HAMAP-Rule" id="MF_00024"/>
    </source>
</evidence>
<accession>A0A3A8A8D5</accession>
<dbReference type="PANTHER" id="PTHR34308">
    <property type="entry name" value="COBALAMIN BIOSYNTHESIS PROTEIN CBIB"/>
    <property type="match status" value="1"/>
</dbReference>
<protein>
    <recommendedName>
        <fullName evidence="9">Cobalamin biosynthesis protein CobD</fullName>
    </recommendedName>
</protein>
<dbReference type="Pfam" id="PF03186">
    <property type="entry name" value="CobD_Cbib"/>
    <property type="match status" value="1"/>
</dbReference>
<dbReference type="GO" id="GO:0005886">
    <property type="term" value="C:plasma membrane"/>
    <property type="evidence" value="ECO:0007669"/>
    <property type="project" value="UniProtKB-SubCell"/>
</dbReference>
<organism evidence="10 11">
    <name type="scientific">Oceaniradius stylonematis</name>
    <dbReference type="NCBI Taxonomy" id="2184161"/>
    <lineage>
        <taxon>Bacteria</taxon>
        <taxon>Pseudomonadati</taxon>
        <taxon>Pseudomonadota</taxon>
        <taxon>Alphaproteobacteria</taxon>
        <taxon>Hyphomicrobiales</taxon>
        <taxon>Ahrensiaceae</taxon>
        <taxon>Oceaniradius</taxon>
    </lineage>
</organism>
<comment type="subcellular location">
    <subcellularLocation>
        <location evidence="1 9">Cell membrane</location>
        <topology evidence="1 9">Multi-pass membrane protein</topology>
    </subcellularLocation>
</comment>
<evidence type="ECO:0000256" key="2">
    <source>
        <dbReference type="ARBA" id="ARBA00004953"/>
    </source>
</evidence>
<keyword evidence="5 9" id="KW-0169">Cobalamin biosynthesis</keyword>
<dbReference type="GO" id="GO:0009236">
    <property type="term" value="P:cobalamin biosynthetic process"/>
    <property type="evidence" value="ECO:0007669"/>
    <property type="project" value="UniProtKB-UniRule"/>
</dbReference>
<evidence type="ECO:0000313" key="11">
    <source>
        <dbReference type="Proteomes" id="UP000246132"/>
    </source>
</evidence>
<evidence type="ECO:0000256" key="8">
    <source>
        <dbReference type="ARBA" id="ARBA00023136"/>
    </source>
</evidence>
<dbReference type="GO" id="GO:0048472">
    <property type="term" value="F:threonine-phosphate decarboxylase activity"/>
    <property type="evidence" value="ECO:0007669"/>
    <property type="project" value="InterPro"/>
</dbReference>
<dbReference type="GO" id="GO:0015420">
    <property type="term" value="F:ABC-type vitamin B12 transporter activity"/>
    <property type="evidence" value="ECO:0007669"/>
    <property type="project" value="UniProtKB-UniRule"/>
</dbReference>
<keyword evidence="7 9" id="KW-1133">Transmembrane helix</keyword>
<dbReference type="PANTHER" id="PTHR34308:SF1">
    <property type="entry name" value="COBALAMIN BIOSYNTHESIS PROTEIN CBIB"/>
    <property type="match status" value="1"/>
</dbReference>
<feature type="transmembrane region" description="Helical" evidence="9">
    <location>
        <begin position="161"/>
        <end position="179"/>
    </location>
</feature>
<dbReference type="OrthoDB" id="9811967at2"/>
<feature type="transmembrane region" description="Helical" evidence="9">
    <location>
        <begin position="300"/>
        <end position="319"/>
    </location>
</feature>
<reference evidence="10 11" key="1">
    <citation type="journal article" date="2018" name="Int. J. Syst. Bacteriol.">
        <title>Oceaniradius stylonemae gen. nov., sp. nov., isolated from a red alga, Stylonema cornu-cervi.</title>
        <authorList>
            <person name="Jeong S."/>
        </authorList>
    </citation>
    <scope>NUCLEOTIDE SEQUENCE [LARGE SCALE GENOMIC DNA]</scope>
    <source>
        <strain evidence="10 11">StC1</strain>
    </source>
</reference>
<comment type="pathway">
    <text evidence="2 9">Cofactor biosynthesis; adenosylcobalamin biosynthesis.</text>
</comment>
<evidence type="ECO:0000256" key="7">
    <source>
        <dbReference type="ARBA" id="ARBA00022989"/>
    </source>
</evidence>
<comment type="function">
    <text evidence="9">Converts cobyric acid to cobinamide by the addition of aminopropanol on the F carboxylic group.</text>
</comment>
<evidence type="ECO:0000256" key="1">
    <source>
        <dbReference type="ARBA" id="ARBA00004651"/>
    </source>
</evidence>
<dbReference type="InterPro" id="IPR004485">
    <property type="entry name" value="Cobalamin_biosynth_CobD/CbiB"/>
</dbReference>
<evidence type="ECO:0000256" key="5">
    <source>
        <dbReference type="ARBA" id="ARBA00022573"/>
    </source>
</evidence>
<dbReference type="EMBL" id="QFWV02000008">
    <property type="protein sequence ID" value="RKF05668.1"/>
    <property type="molecule type" value="Genomic_DNA"/>
</dbReference>
<keyword evidence="6 9" id="KW-0812">Transmembrane</keyword>
<gene>
    <name evidence="9" type="primary">cobD</name>
    <name evidence="10" type="ORF">DEM25_013740</name>
</gene>
<keyword evidence="8 9" id="KW-0472">Membrane</keyword>
<dbReference type="AlphaFoldDB" id="A0A3A8A8D5"/>
<feature type="transmembrane region" description="Helical" evidence="9">
    <location>
        <begin position="59"/>
        <end position="78"/>
    </location>
</feature>
<dbReference type="HAMAP" id="MF_00024">
    <property type="entry name" value="CobD_CbiB"/>
    <property type="match status" value="1"/>
</dbReference>
<dbReference type="NCBIfam" id="TIGR00380">
    <property type="entry name" value="cobal_cbiB"/>
    <property type="match status" value="1"/>
</dbReference>
<keyword evidence="11" id="KW-1185">Reference proteome</keyword>
<dbReference type="RefSeq" id="WP_109766299.1">
    <property type="nucleotide sequence ID" value="NZ_CP159474.1"/>
</dbReference>
<evidence type="ECO:0000256" key="6">
    <source>
        <dbReference type="ARBA" id="ARBA00022692"/>
    </source>
</evidence>
<name>A0A3A8A8D5_9HYPH</name>
<evidence type="ECO:0000313" key="10">
    <source>
        <dbReference type="EMBL" id="RKF05668.1"/>
    </source>
</evidence>
<evidence type="ECO:0000256" key="3">
    <source>
        <dbReference type="ARBA" id="ARBA00006263"/>
    </source>
</evidence>
<dbReference type="Proteomes" id="UP000246132">
    <property type="component" value="Unassembled WGS sequence"/>
</dbReference>
<comment type="caution">
    <text evidence="10">The sequence shown here is derived from an EMBL/GenBank/DDBJ whole genome shotgun (WGS) entry which is preliminary data.</text>
</comment>
<evidence type="ECO:0000256" key="4">
    <source>
        <dbReference type="ARBA" id="ARBA00022475"/>
    </source>
</evidence>
<comment type="similarity">
    <text evidence="3 9">Belongs to the CobD/CbiB family.</text>
</comment>
<sequence>MAETLVILFAALILDRLIGDPDWLWRRVPHPVVFFGKLIGWADTRFNDNGASETRREKNGFATIAVLMIGAIVAGTFLGDLFDALGGAGFVLEAVLVAVFLAQKSLADHVGAVAQGLRAGGIDGGRRAVSMIVGRDPHTLDEAGICRAAVESLAENASDGVVAPAFWYAVFGLPGLLAYKMLNTADSMIGHKTDRHRAFGRASARLDDFANWLPARLTALLIVAAGGLDRWRDRIRTVMRDARLHRSPNAGWPESAMAAVSGLALGGPRVYRGDMADEPFMNDEGRKDTGPDDIDAALGVFWRAMTALTALVGALAVLAG</sequence>